<dbReference type="Proteomes" id="UP000002011">
    <property type="component" value="Chromosome"/>
</dbReference>
<organism evidence="1 2">
    <name type="scientific">Dyadobacter fermentans (strain ATCC 700827 / DSM 18053 / CIP 107007 / KCTC 52180 / NS114)</name>
    <dbReference type="NCBI Taxonomy" id="471854"/>
    <lineage>
        <taxon>Bacteria</taxon>
        <taxon>Pseudomonadati</taxon>
        <taxon>Bacteroidota</taxon>
        <taxon>Cytophagia</taxon>
        <taxon>Cytophagales</taxon>
        <taxon>Spirosomataceae</taxon>
        <taxon>Dyadobacter</taxon>
    </lineage>
</organism>
<dbReference type="RefSeq" id="WP_012779901.1">
    <property type="nucleotide sequence ID" value="NC_013037.1"/>
</dbReference>
<dbReference type="EMBL" id="CP001619">
    <property type="protein sequence ID" value="ACT91553.1"/>
    <property type="molecule type" value="Genomic_DNA"/>
</dbReference>
<reference evidence="1 2" key="1">
    <citation type="journal article" date="2009" name="Stand. Genomic Sci.">
        <title>Complete genome sequence of Dyadobacter fermentans type strain (NS114).</title>
        <authorList>
            <person name="Lang E."/>
            <person name="Lapidus A."/>
            <person name="Chertkov O."/>
            <person name="Brettin T."/>
            <person name="Detter J.C."/>
            <person name="Han C."/>
            <person name="Copeland A."/>
            <person name="Glavina Del Rio T."/>
            <person name="Nolan M."/>
            <person name="Chen F."/>
            <person name="Lucas S."/>
            <person name="Tice H."/>
            <person name="Cheng J.F."/>
            <person name="Land M."/>
            <person name="Hauser L."/>
            <person name="Chang Y.J."/>
            <person name="Jeffries C.D."/>
            <person name="Kopitz M."/>
            <person name="Bruce D."/>
            <person name="Goodwin L."/>
            <person name="Pitluck S."/>
            <person name="Ovchinnikova G."/>
            <person name="Pati A."/>
            <person name="Ivanova N."/>
            <person name="Mavrommatis K."/>
            <person name="Chen A."/>
            <person name="Palaniappan K."/>
            <person name="Chain P."/>
            <person name="Bristow J."/>
            <person name="Eisen J.A."/>
            <person name="Markowitz V."/>
            <person name="Hugenholtz P."/>
            <person name="Goker M."/>
            <person name="Rohde M."/>
            <person name="Kyrpides N.C."/>
            <person name="Klenk H.P."/>
        </authorList>
    </citation>
    <scope>NUCLEOTIDE SEQUENCE [LARGE SCALE GENOMIC DNA]</scope>
    <source>
        <strain evidence="2">ATCC 700827 / DSM 18053 / CIP 107007 / KCTC 52180 / NS114</strain>
    </source>
</reference>
<evidence type="ECO:0000313" key="2">
    <source>
        <dbReference type="Proteomes" id="UP000002011"/>
    </source>
</evidence>
<dbReference type="KEGG" id="dfe:Dfer_0283"/>
<evidence type="ECO:0000313" key="1">
    <source>
        <dbReference type="EMBL" id="ACT91553.1"/>
    </source>
</evidence>
<dbReference type="Pfam" id="PF13376">
    <property type="entry name" value="OmdA"/>
    <property type="match status" value="1"/>
</dbReference>
<gene>
    <name evidence="1" type="ordered locus">Dfer_0283</name>
</gene>
<dbReference type="eggNOG" id="COG4430">
    <property type="taxonomic scope" value="Bacteria"/>
</dbReference>
<proteinExistence type="predicted"/>
<dbReference type="STRING" id="471854.Dfer_0283"/>
<dbReference type="OrthoDB" id="9796999at2"/>
<accession>C6VX80</accession>
<name>C6VX80_DYAFD</name>
<dbReference type="AlphaFoldDB" id="C6VX80"/>
<keyword evidence="2" id="KW-1185">Reference proteome</keyword>
<dbReference type="HOGENOM" id="CLU_076645_2_0_10"/>
<protein>
    <recommendedName>
        <fullName evidence="3">Bacteriocin-protection protein, YdeI/OmpD-associated family</fullName>
    </recommendedName>
</protein>
<evidence type="ECO:0008006" key="3">
    <source>
        <dbReference type="Google" id="ProtNLM"/>
    </source>
</evidence>
<sequence>METKNGIEAIAAPTSTEWRNWLAENGTKKDAVFLIIYHKDSPTASIGYKESIEHALCYGWIDSKAIKRDDESFYLTFTKRNPKSKWSIVNKERADRMIASGLMRPEGQAMIDLAKETGAWDALERAGNALIPDDLQKAFDANPTAFENFEKFAPSSKRLILEWILNAKRPETREKRIAQSVEMAARNERANHPRWPR</sequence>